<dbReference type="RefSeq" id="WP_283486348.1">
    <property type="nucleotide sequence ID" value="NZ_CP125947.1"/>
</dbReference>
<dbReference type="SUPFAM" id="SSF52540">
    <property type="entry name" value="P-loop containing nucleoside triphosphate hydrolases"/>
    <property type="match status" value="1"/>
</dbReference>
<evidence type="ECO:0000256" key="2">
    <source>
        <dbReference type="ARBA" id="ARBA00022801"/>
    </source>
</evidence>
<organism evidence="8 9">
    <name type="scientific">Comamonas resistens</name>
    <dbReference type="NCBI Taxonomy" id="3046670"/>
    <lineage>
        <taxon>Bacteria</taxon>
        <taxon>Pseudomonadati</taxon>
        <taxon>Pseudomonadota</taxon>
        <taxon>Betaproteobacteria</taxon>
        <taxon>Burkholderiales</taxon>
        <taxon>Comamonadaceae</taxon>
        <taxon>Comamonas</taxon>
    </lineage>
</organism>
<dbReference type="SMART" id="SM00833">
    <property type="entry name" value="CobW_C"/>
    <property type="match status" value="1"/>
</dbReference>
<dbReference type="Proteomes" id="UP001240697">
    <property type="component" value="Chromosome"/>
</dbReference>
<evidence type="ECO:0000256" key="3">
    <source>
        <dbReference type="ARBA" id="ARBA00023186"/>
    </source>
</evidence>
<reference evidence="8 9" key="1">
    <citation type="submission" date="2023-05" db="EMBL/GenBank/DDBJ databases">
        <authorList>
            <person name="Yin Y."/>
            <person name="Lu Z."/>
        </authorList>
    </citation>
    <scope>NUCLEOTIDE SEQUENCE [LARGE SCALE GENOMIC DNA]</scope>
    <source>
        <strain evidence="8 9">ZM22</strain>
    </source>
</reference>
<gene>
    <name evidence="8" type="ORF">QMY55_22655</name>
</gene>
<dbReference type="InterPro" id="IPR003495">
    <property type="entry name" value="CobW/HypB/UreG_nucleotide-bd"/>
</dbReference>
<evidence type="ECO:0000256" key="1">
    <source>
        <dbReference type="ARBA" id="ARBA00022741"/>
    </source>
</evidence>
<dbReference type="InterPro" id="IPR051927">
    <property type="entry name" value="Zn_Chap_cDPG_Synth"/>
</dbReference>
<dbReference type="Pfam" id="PF07683">
    <property type="entry name" value="CobW_C"/>
    <property type="match status" value="1"/>
</dbReference>
<comment type="similarity">
    <text evidence="4">Belongs to the SIMIBI class G3E GTPase family. ZNG1 subfamily.</text>
</comment>
<feature type="domain" description="CobW C-terminal" evidence="7">
    <location>
        <begin position="256"/>
        <end position="373"/>
    </location>
</feature>
<sequence length="409" mass="45878">MPAERLPVTVLSGFLGSGKSTLLNHILVNRQGLKVALIVNDMSEINIDAQDVEREVSLSRTDERLVEMTNGCICCTLREDLLGEVLELAESRRFDYLIIESSGISEPLPVAETFTFADTSGRSLSDVATLDTLVTVVDASNFLDVLSTNERLDNDPKLGTGLGRNLSDLLSDQIEFANVIVVNKTDLVDEATIARISAVIRSMNSRAKIVPTVMGHIDLREIMSTGLFSLAEAAENPTWLRELRGEHVPETEEYGISSHVYRSRVPFHPARLHALLSGEWQNGTLLRAKGYFWNSAVPYSTGEMSLAGVRVRYQYVGLWWYFTPKDFWPVEDYQMDILNEKWDESVGDCRQEIVFIGQGIDYDLLEQQLDDCLLTPEESAEGLDSWEQFENPIVPSDSYEWASEDTVSH</sequence>
<comment type="function">
    <text evidence="5">Zinc chaperone that directly transfers zinc cofactor to target proteins, thereby activating them. Zinc is transferred from the CXCC motif in the GTPase domain to the zinc binding site in target proteins in a process requiring GTP hydrolysis.</text>
</comment>
<protein>
    <submittedName>
        <fullName evidence="8">GTP-binding protein</fullName>
    </submittedName>
</protein>
<dbReference type="InterPro" id="IPR011629">
    <property type="entry name" value="CobW-like_C"/>
</dbReference>
<evidence type="ECO:0000256" key="6">
    <source>
        <dbReference type="ARBA" id="ARBA00049117"/>
    </source>
</evidence>
<comment type="catalytic activity">
    <reaction evidence="6">
        <text>GTP + H2O = GDP + phosphate + H(+)</text>
        <dbReference type="Rhea" id="RHEA:19669"/>
        <dbReference type="ChEBI" id="CHEBI:15377"/>
        <dbReference type="ChEBI" id="CHEBI:15378"/>
        <dbReference type="ChEBI" id="CHEBI:37565"/>
        <dbReference type="ChEBI" id="CHEBI:43474"/>
        <dbReference type="ChEBI" id="CHEBI:58189"/>
    </reaction>
    <physiologicalReaction direction="left-to-right" evidence="6">
        <dbReference type="Rhea" id="RHEA:19670"/>
    </physiologicalReaction>
</comment>
<dbReference type="CDD" id="cd03112">
    <property type="entry name" value="CobW-like"/>
    <property type="match status" value="1"/>
</dbReference>
<name>A0ABY8SQ94_9BURK</name>
<evidence type="ECO:0000313" key="9">
    <source>
        <dbReference type="Proteomes" id="UP001240697"/>
    </source>
</evidence>
<dbReference type="Pfam" id="PF02492">
    <property type="entry name" value="cobW"/>
    <property type="match status" value="1"/>
</dbReference>
<keyword evidence="2" id="KW-0378">Hydrolase</keyword>
<dbReference type="Gene3D" id="3.30.1220.10">
    <property type="entry name" value="CobW-like, C-terminal domain"/>
    <property type="match status" value="1"/>
</dbReference>
<dbReference type="InterPro" id="IPR027417">
    <property type="entry name" value="P-loop_NTPase"/>
</dbReference>
<dbReference type="PANTHER" id="PTHR43603">
    <property type="entry name" value="COBW DOMAIN-CONTAINING PROTEIN DDB_G0274527"/>
    <property type="match status" value="1"/>
</dbReference>
<dbReference type="InterPro" id="IPR036627">
    <property type="entry name" value="CobW-likC_sf"/>
</dbReference>
<accession>A0ABY8SQ94</accession>
<evidence type="ECO:0000259" key="7">
    <source>
        <dbReference type="SMART" id="SM00833"/>
    </source>
</evidence>
<dbReference type="Gene3D" id="3.40.50.300">
    <property type="entry name" value="P-loop containing nucleotide triphosphate hydrolases"/>
    <property type="match status" value="1"/>
</dbReference>
<keyword evidence="1" id="KW-0547">Nucleotide-binding</keyword>
<evidence type="ECO:0000256" key="4">
    <source>
        <dbReference type="ARBA" id="ARBA00034320"/>
    </source>
</evidence>
<evidence type="ECO:0000256" key="5">
    <source>
        <dbReference type="ARBA" id="ARBA00045658"/>
    </source>
</evidence>
<dbReference type="PANTHER" id="PTHR43603:SF1">
    <property type="entry name" value="ZINC-REGULATED GTPASE METALLOPROTEIN ACTIVATOR 1"/>
    <property type="match status" value="1"/>
</dbReference>
<keyword evidence="9" id="KW-1185">Reference proteome</keyword>
<proteinExistence type="inferred from homology"/>
<dbReference type="EMBL" id="CP125947">
    <property type="protein sequence ID" value="WHS65247.1"/>
    <property type="molecule type" value="Genomic_DNA"/>
</dbReference>
<evidence type="ECO:0000313" key="8">
    <source>
        <dbReference type="EMBL" id="WHS65247.1"/>
    </source>
</evidence>
<keyword evidence="3" id="KW-0143">Chaperone</keyword>